<dbReference type="AlphaFoldDB" id="A0A2M9A683"/>
<evidence type="ECO:0000256" key="6">
    <source>
        <dbReference type="SAM" id="Phobius"/>
    </source>
</evidence>
<comment type="caution">
    <text evidence="7">The sequence shown here is derived from an EMBL/GenBank/DDBJ whole genome shotgun (WGS) entry which is preliminary data.</text>
</comment>
<evidence type="ECO:0000256" key="4">
    <source>
        <dbReference type="ARBA" id="ARBA00023136"/>
    </source>
</evidence>
<keyword evidence="3 6" id="KW-1133">Transmembrane helix</keyword>
<dbReference type="GO" id="GO:0016020">
    <property type="term" value="C:membrane"/>
    <property type="evidence" value="ECO:0007669"/>
    <property type="project" value="UniProtKB-SubCell"/>
</dbReference>
<dbReference type="PANTHER" id="PTHR30386">
    <property type="entry name" value="MEMBRANE FUSION SUBUNIT OF EMRAB-TOLC MULTIDRUG EFFLUX PUMP"/>
    <property type="match status" value="1"/>
</dbReference>
<dbReference type="EMBL" id="PGEX01000001">
    <property type="protein sequence ID" value="PJJ41225.1"/>
    <property type="molecule type" value="Genomic_DNA"/>
</dbReference>
<evidence type="ECO:0000313" key="7">
    <source>
        <dbReference type="EMBL" id="PJJ41225.1"/>
    </source>
</evidence>
<dbReference type="Proteomes" id="UP000231134">
    <property type="component" value="Unassembled WGS sequence"/>
</dbReference>
<accession>A0A2M9A683</accession>
<evidence type="ECO:0000313" key="8">
    <source>
        <dbReference type="Proteomes" id="UP000231134"/>
    </source>
</evidence>
<keyword evidence="5" id="KW-0175">Coiled coil</keyword>
<evidence type="ECO:0000256" key="2">
    <source>
        <dbReference type="ARBA" id="ARBA00022692"/>
    </source>
</evidence>
<keyword evidence="2 6" id="KW-0812">Transmembrane</keyword>
<evidence type="ECO:0000256" key="3">
    <source>
        <dbReference type="ARBA" id="ARBA00022989"/>
    </source>
</evidence>
<evidence type="ECO:0000256" key="1">
    <source>
        <dbReference type="ARBA" id="ARBA00004167"/>
    </source>
</evidence>
<feature type="coiled-coil region" evidence="5">
    <location>
        <begin position="178"/>
        <end position="234"/>
    </location>
</feature>
<name>A0A2M9A683_9BACT</name>
<proteinExistence type="predicted"/>
<evidence type="ECO:0000256" key="5">
    <source>
        <dbReference type="SAM" id="Coils"/>
    </source>
</evidence>
<keyword evidence="8" id="KW-1185">Reference proteome</keyword>
<sequence length="366" mass="40426">MGFSKKLDELADLNSSRFHAIESHKMLIAWIFAVASIIALGYFFHGQKIVFSGIAEAAETTVSMPEAVEVVKIHVIPGQEVQAGDTLVELSRPDLAVRMNELTRELDALEGRTNLNSADIDQKVASIQSDLNIKRNTILLEIDKLSQQYEQNKAISSKLKSISTSIKTDSSNGILLSIRNLKQELKIAESNAASQIRLLRGSKGLAKSSNKTEAEALRREMDILKQQQQELTIIAKEGWVVATVEARDGEKISSYNPIITLTHKAVTLVRGYINEKVYTRIQVGDAIEVISGSGERMDGEVLGMSSRIVPYPIRLLKMVDMPLYGREVMIRVPDKNGLLLGEKVTIAEKSKMPKILENSAIQGGQE</sequence>
<feature type="transmembrane region" description="Helical" evidence="6">
    <location>
        <begin position="27"/>
        <end position="44"/>
    </location>
</feature>
<dbReference type="RefSeq" id="WP_100425220.1">
    <property type="nucleotide sequence ID" value="NZ_JAQXKX010000002.1"/>
</dbReference>
<comment type="subcellular location">
    <subcellularLocation>
        <location evidence="1">Membrane</location>
        <topology evidence="1">Single-pass membrane protein</topology>
    </subcellularLocation>
</comment>
<gene>
    <name evidence="7" type="ORF">BGX16_1185</name>
</gene>
<organism evidence="7 8">
    <name type="scientific">Hallerella succinigenes</name>
    <dbReference type="NCBI Taxonomy" id="1896222"/>
    <lineage>
        <taxon>Bacteria</taxon>
        <taxon>Pseudomonadati</taxon>
        <taxon>Fibrobacterota</taxon>
        <taxon>Fibrobacteria</taxon>
        <taxon>Fibrobacterales</taxon>
        <taxon>Fibrobacteraceae</taxon>
        <taxon>Hallerella</taxon>
    </lineage>
</organism>
<keyword evidence="4 6" id="KW-0472">Membrane</keyword>
<reference evidence="7 8" key="1">
    <citation type="submission" date="2017-11" db="EMBL/GenBank/DDBJ databases">
        <title>Animal gut microbial communities from fecal samples from Wisconsin, USA.</title>
        <authorList>
            <person name="Neumann A."/>
        </authorList>
    </citation>
    <scope>NUCLEOTIDE SEQUENCE [LARGE SCALE GENOMIC DNA]</scope>
    <source>
        <strain evidence="7 8">UWS3</strain>
    </source>
</reference>
<protein>
    <submittedName>
        <fullName evidence="7">HlyD family secretion protein</fullName>
    </submittedName>
</protein>
<dbReference type="OrthoDB" id="9810504at2"/>
<dbReference type="PANTHER" id="PTHR30386:SF26">
    <property type="entry name" value="TRANSPORT PROTEIN COMB"/>
    <property type="match status" value="1"/>
</dbReference>
<dbReference type="InterPro" id="IPR050739">
    <property type="entry name" value="MFP"/>
</dbReference>